<dbReference type="EMBL" id="ML977506">
    <property type="protein sequence ID" value="KAF2129388.1"/>
    <property type="molecule type" value="Genomic_DNA"/>
</dbReference>
<reference evidence="3" key="1">
    <citation type="journal article" date="2020" name="Stud. Mycol.">
        <title>101 Dothideomycetes genomes: a test case for predicting lifestyles and emergence of pathogens.</title>
        <authorList>
            <person name="Haridas S."/>
            <person name="Albert R."/>
            <person name="Binder M."/>
            <person name="Bloem J."/>
            <person name="Labutti K."/>
            <person name="Salamov A."/>
            <person name="Andreopoulos B."/>
            <person name="Baker S."/>
            <person name="Barry K."/>
            <person name="Bills G."/>
            <person name="Bluhm B."/>
            <person name="Cannon C."/>
            <person name="Castanera R."/>
            <person name="Culley D."/>
            <person name="Daum C."/>
            <person name="Ezra D."/>
            <person name="Gonzalez J."/>
            <person name="Henrissat B."/>
            <person name="Kuo A."/>
            <person name="Liang C."/>
            <person name="Lipzen A."/>
            <person name="Lutzoni F."/>
            <person name="Magnuson J."/>
            <person name="Mondo S."/>
            <person name="Nolan M."/>
            <person name="Ohm R."/>
            <person name="Pangilinan J."/>
            <person name="Park H.-J."/>
            <person name="Ramirez L."/>
            <person name="Alfaro M."/>
            <person name="Sun H."/>
            <person name="Tritt A."/>
            <person name="Yoshinaga Y."/>
            <person name="Zwiers L.-H."/>
            <person name="Turgeon B."/>
            <person name="Goodwin S."/>
            <person name="Spatafora J."/>
            <person name="Crous P."/>
            <person name="Grigoriev I."/>
        </authorList>
    </citation>
    <scope>NUCLEOTIDE SEQUENCE</scope>
    <source>
        <strain evidence="3">CBS 119687</strain>
    </source>
</reference>
<accession>A0A6A6AEG4</accession>
<feature type="region of interest" description="Disordered" evidence="1">
    <location>
        <begin position="145"/>
        <end position="164"/>
    </location>
</feature>
<feature type="domain" description="Knr4/Smi1-like" evidence="2">
    <location>
        <begin position="323"/>
        <end position="508"/>
    </location>
</feature>
<dbReference type="RefSeq" id="XP_033523777.1">
    <property type="nucleotide sequence ID" value="XM_033665862.1"/>
</dbReference>
<proteinExistence type="predicted"/>
<evidence type="ECO:0000313" key="4">
    <source>
        <dbReference type="Proteomes" id="UP000799771"/>
    </source>
</evidence>
<evidence type="ECO:0000256" key="1">
    <source>
        <dbReference type="SAM" id="MobiDB-lite"/>
    </source>
</evidence>
<name>A0A6A6AEG4_9PLEO</name>
<dbReference type="InterPro" id="IPR037883">
    <property type="entry name" value="Knr4/Smi1-like_sf"/>
</dbReference>
<feature type="region of interest" description="Disordered" evidence="1">
    <location>
        <begin position="521"/>
        <end position="583"/>
    </location>
</feature>
<feature type="compositionally biased region" description="Basic and acidic residues" evidence="1">
    <location>
        <begin position="521"/>
        <end position="552"/>
    </location>
</feature>
<dbReference type="InterPro" id="IPR018958">
    <property type="entry name" value="Knr4/Smi1-like_dom"/>
</dbReference>
<protein>
    <recommendedName>
        <fullName evidence="2">Knr4/Smi1-like domain-containing protein</fullName>
    </recommendedName>
</protein>
<feature type="compositionally biased region" description="Basic and acidic residues" evidence="1">
    <location>
        <begin position="563"/>
        <end position="583"/>
    </location>
</feature>
<dbReference type="Gene3D" id="3.40.1580.10">
    <property type="entry name" value="SMI1/KNR4-like"/>
    <property type="match status" value="1"/>
</dbReference>
<keyword evidence="4" id="KW-1185">Reference proteome</keyword>
<organism evidence="3 4">
    <name type="scientific">Dothidotthia symphoricarpi CBS 119687</name>
    <dbReference type="NCBI Taxonomy" id="1392245"/>
    <lineage>
        <taxon>Eukaryota</taxon>
        <taxon>Fungi</taxon>
        <taxon>Dikarya</taxon>
        <taxon>Ascomycota</taxon>
        <taxon>Pezizomycotina</taxon>
        <taxon>Dothideomycetes</taxon>
        <taxon>Pleosporomycetidae</taxon>
        <taxon>Pleosporales</taxon>
        <taxon>Dothidotthiaceae</taxon>
        <taxon>Dothidotthia</taxon>
    </lineage>
</organism>
<dbReference type="Proteomes" id="UP000799771">
    <property type="component" value="Unassembled WGS sequence"/>
</dbReference>
<gene>
    <name evidence="3" type="ORF">P153DRAFT_340190</name>
</gene>
<evidence type="ECO:0000259" key="2">
    <source>
        <dbReference type="SMART" id="SM00860"/>
    </source>
</evidence>
<dbReference type="Pfam" id="PF09346">
    <property type="entry name" value="SMI1_KNR4"/>
    <property type="match status" value="1"/>
</dbReference>
<dbReference type="OrthoDB" id="2788868at2759"/>
<dbReference type="GeneID" id="54406294"/>
<sequence length="583" mass="65773">MPSAIPLIPWSKTVLLCTRDSKHSSVVVQQAALDLFVLGYPNHANKLIDALYEYGHGITFDLFVDKTMIALYNAWEATNTTPSYISNPDPDKVFNGRYNQEKSGDVREYVDTDWVKGLPEEWREKAVQGGLSKKELDIAIQRLNTDPQNREPNRSRTAVGAREDASNPDISMTLGAVVQVALLLDEEDIARDLVEKYVPNIYRHVQEKSASSTTLAEDIRKWLEAHLGLHHSPRIWHILKSAYIGQALNMDEEALEAFVSKGCANIKERFTHGPRRPYADLKISELVHLLTADTPEPVPIPNNSHQVCFISLPDEPSTYLQPPATPSQVAELESRLQGDSTEEYADAMQADEQLPEDYKAFLLTSNGFCAPGEGDNPGAIFFDIEGVANHDIQFLEDYEFELFSNALHSEDISDNILFGDIKGFTIGAGGDEGDIVLFSPTTVKPMLEAFEKVYATASDRERRAYERAAVSLYGGIEKLRGVEWLCTMNFHWAGEQDIWGSFREFLEYIVGYAVKTRWEHERKMKEEKGEKRKRGEGEAHNKSQDVGMRGDEDIAEDVVVKSATEHHEQGRYDLRDTKSRRTE</sequence>
<dbReference type="SMART" id="SM00860">
    <property type="entry name" value="SMI1_KNR4"/>
    <property type="match status" value="1"/>
</dbReference>
<dbReference type="AlphaFoldDB" id="A0A6A6AEG4"/>
<evidence type="ECO:0000313" key="3">
    <source>
        <dbReference type="EMBL" id="KAF2129388.1"/>
    </source>
</evidence>